<dbReference type="AlphaFoldDB" id="A0AB40AVD1"/>
<dbReference type="PROSITE" id="PS00086">
    <property type="entry name" value="CYTOCHROME_P450"/>
    <property type="match status" value="1"/>
</dbReference>
<protein>
    <submittedName>
        <fullName evidence="7">Cytochrome P450 94A1-like</fullName>
    </submittedName>
</protein>
<dbReference type="RefSeq" id="XP_039118956.1">
    <property type="nucleotide sequence ID" value="XM_039263022.1"/>
</dbReference>
<proteinExistence type="inferred from homology"/>
<keyword evidence="3 5" id="KW-0560">Oxidoreductase</keyword>
<dbReference type="InterPro" id="IPR036396">
    <property type="entry name" value="Cyt_P450_sf"/>
</dbReference>
<evidence type="ECO:0000313" key="6">
    <source>
        <dbReference type="Proteomes" id="UP001515500"/>
    </source>
</evidence>
<dbReference type="GO" id="GO:0006629">
    <property type="term" value="P:lipid metabolic process"/>
    <property type="evidence" value="ECO:0007669"/>
    <property type="project" value="UniProtKB-ARBA"/>
</dbReference>
<name>A0AB40AVD1_DIOCR</name>
<dbReference type="PANTHER" id="PTHR24296">
    <property type="entry name" value="CYTOCHROME P450"/>
    <property type="match status" value="1"/>
</dbReference>
<dbReference type="GO" id="GO:0016705">
    <property type="term" value="F:oxidoreductase activity, acting on paired donors, with incorporation or reduction of molecular oxygen"/>
    <property type="evidence" value="ECO:0007669"/>
    <property type="project" value="InterPro"/>
</dbReference>
<keyword evidence="5" id="KW-0349">Heme</keyword>
<dbReference type="SUPFAM" id="SSF48264">
    <property type="entry name" value="Cytochrome P450"/>
    <property type="match status" value="1"/>
</dbReference>
<keyword evidence="4 5" id="KW-0408">Iron</keyword>
<sequence>METLTLIAILLLLLLILLTILRRRRHAPVTRTQNQSGSFLELMKNSHRILDWTTDLLLSKPSGTVSTFMAIITSNPSNVEHILKTNFNNYPKGSSFTSILHDFLGSGIFNADGDHWRLQRKTASLEFSTKAIRAFILSRVHLESISRLLPLLTSASVSGEIINLQDLLELFTFDNACQVTFGHDPSLLNASSPSFSDRELALAFEEATQLSVRRFSHPFPFIWKLQRFLNLGSERRLREEVAKVQAFAMEVVRERKRRRDLTGSLGDDLLSRFIALRSRRKRYHGGGHNLVFLAHIYKTRCEEKIIDEIKSVRDKTKKTMDEAPVFSLDQVKDMVYLHAALAESLRLYPPVPLQTRTSLEDDVLPDGTAVKKGQTVMYSSYAMGRRKEIWGPEWGDFRPERWIEKGEFRAVSPFTYPVFHAGPRMCLGKEMAHIQMKAIAAAVLERFEIEVVDGEKERVKDLGIMLRIKGGLPVRVHPLVY</sequence>
<organism evidence="6 7">
    <name type="scientific">Dioscorea cayennensis subsp. rotundata</name>
    <name type="common">White Guinea yam</name>
    <name type="synonym">Dioscorea rotundata</name>
    <dbReference type="NCBI Taxonomy" id="55577"/>
    <lineage>
        <taxon>Eukaryota</taxon>
        <taxon>Viridiplantae</taxon>
        <taxon>Streptophyta</taxon>
        <taxon>Embryophyta</taxon>
        <taxon>Tracheophyta</taxon>
        <taxon>Spermatophyta</taxon>
        <taxon>Magnoliopsida</taxon>
        <taxon>Liliopsida</taxon>
        <taxon>Dioscoreales</taxon>
        <taxon>Dioscoreaceae</taxon>
        <taxon>Dioscorea</taxon>
    </lineage>
</organism>
<comment type="similarity">
    <text evidence="1 5">Belongs to the cytochrome P450 family.</text>
</comment>
<dbReference type="GeneID" id="120255137"/>
<dbReference type="Proteomes" id="UP001515500">
    <property type="component" value="Unplaced"/>
</dbReference>
<keyword evidence="6" id="KW-1185">Reference proteome</keyword>
<keyword evidence="5" id="KW-0503">Monooxygenase</keyword>
<evidence type="ECO:0000256" key="3">
    <source>
        <dbReference type="ARBA" id="ARBA00023002"/>
    </source>
</evidence>
<keyword evidence="2 5" id="KW-0479">Metal-binding</keyword>
<evidence type="ECO:0000313" key="7">
    <source>
        <dbReference type="RefSeq" id="XP_039118956.1"/>
    </source>
</evidence>
<dbReference type="Gene3D" id="1.10.630.10">
    <property type="entry name" value="Cytochrome P450"/>
    <property type="match status" value="2"/>
</dbReference>
<reference evidence="7" key="1">
    <citation type="submission" date="2025-08" db="UniProtKB">
        <authorList>
            <consortium name="RefSeq"/>
        </authorList>
    </citation>
    <scope>IDENTIFICATION</scope>
</reference>
<dbReference type="GO" id="GO:0020037">
    <property type="term" value="F:heme binding"/>
    <property type="evidence" value="ECO:0007669"/>
    <property type="project" value="InterPro"/>
</dbReference>
<evidence type="ECO:0000256" key="4">
    <source>
        <dbReference type="ARBA" id="ARBA00023004"/>
    </source>
</evidence>
<dbReference type="InterPro" id="IPR001128">
    <property type="entry name" value="Cyt_P450"/>
</dbReference>
<dbReference type="GO" id="GO:0004497">
    <property type="term" value="F:monooxygenase activity"/>
    <property type="evidence" value="ECO:0007669"/>
    <property type="project" value="UniProtKB-KW"/>
</dbReference>
<dbReference type="InterPro" id="IPR017972">
    <property type="entry name" value="Cyt_P450_CS"/>
</dbReference>
<dbReference type="CDD" id="cd11064">
    <property type="entry name" value="CYP86A"/>
    <property type="match status" value="1"/>
</dbReference>
<dbReference type="Pfam" id="PF00067">
    <property type="entry name" value="p450"/>
    <property type="match status" value="2"/>
</dbReference>
<accession>A0AB40AVD1</accession>
<evidence type="ECO:0000256" key="2">
    <source>
        <dbReference type="ARBA" id="ARBA00022723"/>
    </source>
</evidence>
<gene>
    <name evidence="7" type="primary">LOC120255137</name>
</gene>
<dbReference type="GO" id="GO:0005506">
    <property type="term" value="F:iron ion binding"/>
    <property type="evidence" value="ECO:0007669"/>
    <property type="project" value="InterPro"/>
</dbReference>
<evidence type="ECO:0000256" key="5">
    <source>
        <dbReference type="RuleBase" id="RU000461"/>
    </source>
</evidence>
<evidence type="ECO:0000256" key="1">
    <source>
        <dbReference type="ARBA" id="ARBA00010617"/>
    </source>
</evidence>